<dbReference type="GeneID" id="56590055"/>
<keyword evidence="1" id="KW-1133">Transmembrane helix</keyword>
<dbReference type="eggNOG" id="ENOG5033AD4">
    <property type="taxonomic scope" value="Bacteria"/>
</dbReference>
<dbReference type="RefSeq" id="WP_025517725.1">
    <property type="nucleotide sequence ID" value="NZ_CP016340.1"/>
</dbReference>
<evidence type="ECO:0000256" key="1">
    <source>
        <dbReference type="SAM" id="Phobius"/>
    </source>
</evidence>
<feature type="transmembrane region" description="Helical" evidence="1">
    <location>
        <begin position="89"/>
        <end position="107"/>
    </location>
</feature>
<dbReference type="EMBL" id="LT546645">
    <property type="protein sequence ID" value="SAI71251.1"/>
    <property type="molecule type" value="Genomic_DNA"/>
</dbReference>
<dbReference type="KEGG" id="btrm:SAMEA390648702690"/>
<keyword evidence="1" id="KW-0472">Membrane</keyword>
<evidence type="ECO:0000313" key="2">
    <source>
        <dbReference type="EMBL" id="SAI71251.1"/>
    </source>
</evidence>
<dbReference type="OrthoDB" id="8858882at2"/>
<accession>A0A157RS67</accession>
<organism evidence="2 3">
    <name type="scientific">Bordetella trematum</name>
    <dbReference type="NCBI Taxonomy" id="123899"/>
    <lineage>
        <taxon>Bacteria</taxon>
        <taxon>Pseudomonadati</taxon>
        <taxon>Pseudomonadota</taxon>
        <taxon>Betaproteobacteria</taxon>
        <taxon>Burkholderiales</taxon>
        <taxon>Alcaligenaceae</taxon>
        <taxon>Bordetella</taxon>
    </lineage>
</organism>
<sequence>MNLMAFFLAFGGFAALSLAMERHYEDAFDRTLSRTHQRILRALGAVALGLSLWSCALADGWSYGSIQWIGLLTAAGLLLIWILTYAARLAWGLGGAAAGAALLLAAFG</sequence>
<keyword evidence="3" id="KW-1185">Reference proteome</keyword>
<feature type="transmembrane region" description="Helical" evidence="1">
    <location>
        <begin position="65"/>
        <end position="83"/>
    </location>
</feature>
<reference evidence="2 3" key="1">
    <citation type="submission" date="2016-04" db="EMBL/GenBank/DDBJ databases">
        <authorList>
            <consortium name="Pathogen Informatics"/>
        </authorList>
    </citation>
    <scope>NUCLEOTIDE SEQUENCE [LARGE SCALE GENOMIC DNA]</scope>
    <source>
        <strain evidence="2 3">H044680328</strain>
    </source>
</reference>
<feature type="transmembrane region" description="Helical" evidence="1">
    <location>
        <begin position="39"/>
        <end position="58"/>
    </location>
</feature>
<dbReference type="Pfam" id="PF11804">
    <property type="entry name" value="DUF3325"/>
    <property type="match status" value="1"/>
</dbReference>
<proteinExistence type="predicted"/>
<dbReference type="STRING" id="123899.SAMEA3906487_02690"/>
<dbReference type="InterPro" id="IPR021762">
    <property type="entry name" value="DUF3325"/>
</dbReference>
<dbReference type="Proteomes" id="UP000076825">
    <property type="component" value="Chromosome 1"/>
</dbReference>
<evidence type="ECO:0000313" key="3">
    <source>
        <dbReference type="Proteomes" id="UP000076825"/>
    </source>
</evidence>
<keyword evidence="1" id="KW-0812">Transmembrane</keyword>
<protein>
    <submittedName>
        <fullName evidence="2">Membrane protein</fullName>
    </submittedName>
</protein>
<dbReference type="PATRIC" id="fig|123899.6.peg.2678"/>
<gene>
    <name evidence="2" type="ORF">SAMEA3906487_02690</name>
</gene>
<name>A0A157RS67_9BORD</name>
<dbReference type="AlphaFoldDB" id="A0A157RS67"/>